<accession>A0A120FXV9</accession>
<dbReference type="InterPro" id="IPR009061">
    <property type="entry name" value="DNA-bd_dom_put_sf"/>
</dbReference>
<evidence type="ECO:0000256" key="2">
    <source>
        <dbReference type="ARBA" id="ARBA00023172"/>
    </source>
</evidence>
<sequence length="80" mass="8955">MAKVTLDEWAAAEFKTPPSPNTLRKWAREGRIAPVPVKHGRNYYVESDAHYQEPDQQPVRIVGGSLISRIERARNGAQAA</sequence>
<proteinExistence type="predicted"/>
<dbReference type="RefSeq" id="WP_028619149.1">
    <property type="nucleotide sequence ID" value="NZ_JAVEFB010000017.1"/>
</dbReference>
<gene>
    <name evidence="4" type="ORF">PFL603g_04674</name>
</gene>
<dbReference type="Proteomes" id="UP000063434">
    <property type="component" value="Unassembled WGS sequence"/>
</dbReference>
<evidence type="ECO:0000313" key="5">
    <source>
        <dbReference type="Proteomes" id="UP000063434"/>
    </source>
</evidence>
<keyword evidence="2" id="KW-0233">DNA recombination</keyword>
<dbReference type="GO" id="GO:0006310">
    <property type="term" value="P:DNA recombination"/>
    <property type="evidence" value="ECO:0007669"/>
    <property type="project" value="UniProtKB-KW"/>
</dbReference>
<protein>
    <submittedName>
        <fullName evidence="4">Excisionase-like protein</fullName>
    </submittedName>
</protein>
<name>A0A120FXV9_PSEFL</name>
<dbReference type="InterPro" id="IPR038137">
    <property type="entry name" value="Excisionase-like_sf"/>
</dbReference>
<dbReference type="AlphaFoldDB" id="A0A120FXV9"/>
<dbReference type="GO" id="GO:0003677">
    <property type="term" value="F:DNA binding"/>
    <property type="evidence" value="ECO:0007669"/>
    <property type="project" value="UniProtKB-KW"/>
</dbReference>
<dbReference type="EMBL" id="LCYC01000058">
    <property type="protein sequence ID" value="KWV72133.1"/>
    <property type="molecule type" value="Genomic_DNA"/>
</dbReference>
<comment type="caution">
    <text evidence="4">The sequence shown here is derived from an EMBL/GenBank/DDBJ whole genome shotgun (WGS) entry which is preliminary data.</text>
</comment>
<keyword evidence="1" id="KW-0238">DNA-binding</keyword>
<dbReference type="InterPro" id="IPR012884">
    <property type="entry name" value="Excisionase-like"/>
</dbReference>
<evidence type="ECO:0000256" key="1">
    <source>
        <dbReference type="ARBA" id="ARBA00023125"/>
    </source>
</evidence>
<dbReference type="Pfam" id="PF07825">
    <property type="entry name" value="Exc"/>
    <property type="match status" value="1"/>
</dbReference>
<feature type="domain" description="Excisionase-like" evidence="3">
    <location>
        <begin position="3"/>
        <end position="78"/>
    </location>
</feature>
<evidence type="ECO:0000259" key="3">
    <source>
        <dbReference type="Pfam" id="PF07825"/>
    </source>
</evidence>
<organism evidence="4 5">
    <name type="scientific">Pseudomonas fluorescens</name>
    <dbReference type="NCBI Taxonomy" id="294"/>
    <lineage>
        <taxon>Bacteria</taxon>
        <taxon>Pseudomonadati</taxon>
        <taxon>Pseudomonadota</taxon>
        <taxon>Gammaproteobacteria</taxon>
        <taxon>Pseudomonadales</taxon>
        <taxon>Pseudomonadaceae</taxon>
        <taxon>Pseudomonas</taxon>
    </lineage>
</organism>
<dbReference type="PATRIC" id="fig|294.195.peg.4998"/>
<dbReference type="Gene3D" id="1.10.1660.20">
    <property type="match status" value="1"/>
</dbReference>
<evidence type="ECO:0000313" key="4">
    <source>
        <dbReference type="EMBL" id="KWV72133.1"/>
    </source>
</evidence>
<reference evidence="4 5" key="1">
    <citation type="submission" date="2015-05" db="EMBL/GenBank/DDBJ databases">
        <title>A genomic and transcriptomic approach to investigate the blue pigment phenotype in Pseudomonas fluorescens.</title>
        <authorList>
            <person name="Andreani N.A."/>
            <person name="Cardazzo B."/>
        </authorList>
    </citation>
    <scope>NUCLEOTIDE SEQUENCE [LARGE SCALE GENOMIC DNA]</scope>
    <source>
        <strain evidence="4 5">Ps_40</strain>
    </source>
</reference>
<dbReference type="SUPFAM" id="SSF46955">
    <property type="entry name" value="Putative DNA-binding domain"/>
    <property type="match status" value="1"/>
</dbReference>